<dbReference type="AlphaFoldDB" id="A0A6M4WQD6"/>
<sequence>MTSTLKAARHLSVMLAVLGLGWVVSAATGLDTLTDTAAYSLAIAALLAVGLFGSTSGIDLAEARDDLRTLILAVTVGVLAKAALIVPVLWLAVDQPAYVLLAITVAQIDPLSVAALRTRSRMSERAKTVLSVWAAFDDPVTVLLTAYLAPLALSTLSGGDASELPVPPTSYALTTAGNAGLAVVAALAWYVLRRRDDRRASWWRGTASLMVLGGILAAATAYGWMLGVAVVGLFYRPPALLAAMDRIVRAAYYAALLGLGMLLVDGVEPGPGIALGVAAFVAQMIVGWFIARNLGRFDRVSLALGQQNGVTAIVLALSLKPALPRTVALLAPAIVTINILHLLANEAWNRRPQPPVEPLPGPNGVDGGADAPRSAASEGVSSPMPGDVVSPVRG</sequence>
<gene>
    <name evidence="3" type="ORF">G9272_07210</name>
</gene>
<name>A0A6M4WQD6_9ACTN</name>
<feature type="transmembrane region" description="Helical" evidence="2">
    <location>
        <begin position="36"/>
        <end position="58"/>
    </location>
</feature>
<dbReference type="RefSeq" id="WP_171395748.1">
    <property type="nucleotide sequence ID" value="NZ_CP049838.1"/>
</dbReference>
<feature type="transmembrane region" description="Helical" evidence="2">
    <location>
        <begin position="271"/>
        <end position="291"/>
    </location>
</feature>
<feature type="transmembrane region" description="Helical" evidence="2">
    <location>
        <begin position="327"/>
        <end position="344"/>
    </location>
</feature>
<feature type="transmembrane region" description="Helical" evidence="2">
    <location>
        <begin position="169"/>
        <end position="192"/>
    </location>
</feature>
<keyword evidence="4" id="KW-1185">Reference proteome</keyword>
<evidence type="ECO:0008006" key="5">
    <source>
        <dbReference type="Google" id="ProtNLM"/>
    </source>
</evidence>
<dbReference type="Proteomes" id="UP000502665">
    <property type="component" value="Chromosome"/>
</dbReference>
<feature type="region of interest" description="Disordered" evidence="1">
    <location>
        <begin position="352"/>
        <end position="394"/>
    </location>
</feature>
<evidence type="ECO:0000313" key="4">
    <source>
        <dbReference type="Proteomes" id="UP000502665"/>
    </source>
</evidence>
<protein>
    <recommendedName>
        <fullName evidence="5">Cation/H+ exchanger domain-containing protein</fullName>
    </recommendedName>
</protein>
<feature type="transmembrane region" description="Helical" evidence="2">
    <location>
        <begin position="70"/>
        <end position="91"/>
    </location>
</feature>
<evidence type="ECO:0000256" key="2">
    <source>
        <dbReference type="SAM" id="Phobius"/>
    </source>
</evidence>
<keyword evidence="2" id="KW-0812">Transmembrane</keyword>
<reference evidence="3" key="1">
    <citation type="submission" date="2020-03" db="EMBL/GenBank/DDBJ databases">
        <title>Molecular networking-based the target discovery of potent antiproliferative macrolactams: 5/6/7/16 polycyclic ansamycins and glycosylated trienomycin from Streptomyces cacaoi subsp. asoensis.</title>
        <authorList>
            <person name="Liu L.-L."/>
        </authorList>
    </citation>
    <scope>NUCLEOTIDE SEQUENCE [LARGE SCALE GENOMIC DNA]</scope>
    <source>
        <strain evidence="3">H2S5</strain>
    </source>
</reference>
<feature type="transmembrane region" description="Helical" evidence="2">
    <location>
        <begin position="212"/>
        <end position="235"/>
    </location>
</feature>
<keyword evidence="2" id="KW-0472">Membrane</keyword>
<feature type="compositionally biased region" description="Pro residues" evidence="1">
    <location>
        <begin position="352"/>
        <end position="361"/>
    </location>
</feature>
<feature type="transmembrane region" description="Helical" evidence="2">
    <location>
        <begin position="128"/>
        <end position="149"/>
    </location>
</feature>
<organism evidence="3 4">
    <name type="scientific">Streptomyces asoensis</name>
    <dbReference type="NCBI Taxonomy" id="249586"/>
    <lineage>
        <taxon>Bacteria</taxon>
        <taxon>Bacillati</taxon>
        <taxon>Actinomycetota</taxon>
        <taxon>Actinomycetes</taxon>
        <taxon>Kitasatosporales</taxon>
        <taxon>Streptomycetaceae</taxon>
        <taxon>Streptomyces</taxon>
    </lineage>
</organism>
<evidence type="ECO:0000313" key="3">
    <source>
        <dbReference type="EMBL" id="QJT00096.1"/>
    </source>
</evidence>
<feature type="transmembrane region" description="Helical" evidence="2">
    <location>
        <begin position="97"/>
        <end position="116"/>
    </location>
</feature>
<dbReference type="EMBL" id="CP049838">
    <property type="protein sequence ID" value="QJT00096.1"/>
    <property type="molecule type" value="Genomic_DNA"/>
</dbReference>
<feature type="transmembrane region" description="Helical" evidence="2">
    <location>
        <begin position="247"/>
        <end position="264"/>
    </location>
</feature>
<proteinExistence type="predicted"/>
<evidence type="ECO:0000256" key="1">
    <source>
        <dbReference type="SAM" id="MobiDB-lite"/>
    </source>
</evidence>
<keyword evidence="2" id="KW-1133">Transmembrane helix</keyword>
<accession>A0A6M4WQD6</accession>